<dbReference type="GO" id="GO:0019646">
    <property type="term" value="P:aerobic electron transport chain"/>
    <property type="evidence" value="ECO:0007669"/>
    <property type="project" value="TreeGrafter"/>
</dbReference>
<evidence type="ECO:0000256" key="6">
    <source>
        <dbReference type="ARBA" id="ARBA00022827"/>
    </source>
</evidence>
<keyword evidence="3" id="KW-0285">Flavoprotein</keyword>
<evidence type="ECO:0000256" key="11">
    <source>
        <dbReference type="ARBA" id="ARBA00060891"/>
    </source>
</evidence>
<comment type="catalytic activity">
    <reaction evidence="9">
        <text>n a quinone + n hydrogen sulfide + n H(+) = polysulfur(n-2) + n a quinol</text>
        <dbReference type="Rhea" id="RHEA:30239"/>
        <dbReference type="Rhea" id="RHEA-COMP:19475"/>
        <dbReference type="ChEBI" id="CHEBI:15378"/>
        <dbReference type="ChEBI" id="CHEBI:17909"/>
        <dbReference type="ChEBI" id="CHEBI:24646"/>
        <dbReference type="ChEBI" id="CHEBI:29919"/>
        <dbReference type="ChEBI" id="CHEBI:132124"/>
        <dbReference type="EC" id="1.8.5.4"/>
    </reaction>
</comment>
<dbReference type="EMBL" id="WWEN01000003">
    <property type="protein sequence ID" value="MYM55369.1"/>
    <property type="molecule type" value="Genomic_DNA"/>
</dbReference>
<evidence type="ECO:0000256" key="8">
    <source>
        <dbReference type="ARBA" id="ARBA00023136"/>
    </source>
</evidence>
<evidence type="ECO:0000256" key="7">
    <source>
        <dbReference type="ARBA" id="ARBA00023002"/>
    </source>
</evidence>
<feature type="domain" description="FAD/NAD(P)-binding" evidence="15">
    <location>
        <begin position="3"/>
        <end position="308"/>
    </location>
</feature>
<reference evidence="16 17" key="1">
    <citation type="submission" date="2020-01" db="EMBL/GenBank/DDBJ databases">
        <authorList>
            <person name="Chen S."/>
        </authorList>
    </citation>
    <scope>NUCLEOTIDE SEQUENCE [LARGE SCALE GENOMIC DNA]</scope>
    <source>
        <strain evidence="16 17">GS-10</strain>
    </source>
</reference>
<evidence type="ECO:0000256" key="5">
    <source>
        <dbReference type="ARBA" id="ARBA00022741"/>
    </source>
</evidence>
<dbReference type="GO" id="GO:0003955">
    <property type="term" value="F:NAD(P)H dehydrogenase (quinone) activity"/>
    <property type="evidence" value="ECO:0007669"/>
    <property type="project" value="TreeGrafter"/>
</dbReference>
<proteinExistence type="inferred from homology"/>
<keyword evidence="5" id="KW-0547">Nucleotide-binding</keyword>
<evidence type="ECO:0000256" key="12">
    <source>
        <dbReference type="ARBA" id="ARBA00066453"/>
    </source>
</evidence>
<dbReference type="GO" id="GO:0000166">
    <property type="term" value="F:nucleotide binding"/>
    <property type="evidence" value="ECO:0007669"/>
    <property type="project" value="UniProtKB-KW"/>
</dbReference>
<evidence type="ECO:0000256" key="10">
    <source>
        <dbReference type="ARBA" id="ARBA00054727"/>
    </source>
</evidence>
<dbReference type="GO" id="GO:0070224">
    <property type="term" value="F:sulfide:quinone oxidoreductase activity"/>
    <property type="evidence" value="ECO:0007669"/>
    <property type="project" value="UniProtKB-EC"/>
</dbReference>
<comment type="function">
    <text evidence="10">Catalyzes the oxidation of hydrogen sulfide, with the help of a quinone. Consecutive reaction cycles lead to the accumulation of a polysulfide product on the active site Cys residues; these products are released when they exceed a critical length, typically as cyclooctasulfur.</text>
</comment>
<evidence type="ECO:0000256" key="13">
    <source>
        <dbReference type="ARBA" id="ARBA00071264"/>
    </source>
</evidence>
<protein>
    <recommendedName>
        <fullName evidence="13">Sulfide-quinone reductase</fullName>
        <ecNumber evidence="12">1.8.5.4</ecNumber>
    </recommendedName>
    <alternativeName>
        <fullName evidence="14">Sulfide:quinone oxidoreductase</fullName>
    </alternativeName>
</protein>
<evidence type="ECO:0000259" key="15">
    <source>
        <dbReference type="Pfam" id="PF07992"/>
    </source>
</evidence>
<dbReference type="PANTHER" id="PTHR42913">
    <property type="entry name" value="APOPTOSIS-INDUCING FACTOR 1"/>
    <property type="match status" value="1"/>
</dbReference>
<keyword evidence="4" id="KW-0874">Quinone</keyword>
<dbReference type="Gene3D" id="3.50.50.100">
    <property type="match status" value="1"/>
</dbReference>
<evidence type="ECO:0000313" key="16">
    <source>
        <dbReference type="EMBL" id="MYM55369.1"/>
    </source>
</evidence>
<evidence type="ECO:0000256" key="9">
    <source>
        <dbReference type="ARBA" id="ARBA00050821"/>
    </source>
</evidence>
<evidence type="ECO:0000256" key="1">
    <source>
        <dbReference type="ARBA" id="ARBA00001974"/>
    </source>
</evidence>
<dbReference type="InterPro" id="IPR051169">
    <property type="entry name" value="NADH-Q_oxidoreductase"/>
</dbReference>
<dbReference type="Pfam" id="PF07992">
    <property type="entry name" value="Pyr_redox_2"/>
    <property type="match status" value="1"/>
</dbReference>
<comment type="caution">
    <text evidence="16">The sequence shown here is derived from an EMBL/GenBank/DDBJ whole genome shotgun (WGS) entry which is preliminary data.</text>
</comment>
<keyword evidence="17" id="KW-1185">Reference proteome</keyword>
<dbReference type="Proteomes" id="UP000479043">
    <property type="component" value="Unassembled WGS sequence"/>
</dbReference>
<evidence type="ECO:0000256" key="14">
    <source>
        <dbReference type="ARBA" id="ARBA00081101"/>
    </source>
</evidence>
<accession>A0A6L8LQB3</accession>
<comment type="similarity">
    <text evidence="11">Belongs to the SQRD family.</text>
</comment>
<dbReference type="PANTHER" id="PTHR42913:SF6">
    <property type="entry name" value="SULFIDE-QUINONE REDUCTASE"/>
    <property type="match status" value="1"/>
</dbReference>
<dbReference type="RefSeq" id="WP_160973066.1">
    <property type="nucleotide sequence ID" value="NZ_WWEN01000003.1"/>
</dbReference>
<comment type="cofactor">
    <cofactor evidence="1">
        <name>FAD</name>
        <dbReference type="ChEBI" id="CHEBI:57692"/>
    </cofactor>
</comment>
<dbReference type="GO" id="GO:0048038">
    <property type="term" value="F:quinone binding"/>
    <property type="evidence" value="ECO:0007669"/>
    <property type="project" value="UniProtKB-KW"/>
</dbReference>
<dbReference type="GO" id="GO:0016020">
    <property type="term" value="C:membrane"/>
    <property type="evidence" value="ECO:0007669"/>
    <property type="project" value="UniProtKB-SubCell"/>
</dbReference>
<dbReference type="InterPro" id="IPR036188">
    <property type="entry name" value="FAD/NAD-bd_sf"/>
</dbReference>
<keyword evidence="6" id="KW-0274">FAD</keyword>
<dbReference type="FunFam" id="3.50.50.100:FF:000017">
    <property type="entry name" value="Sulfide-quinone reductase"/>
    <property type="match status" value="1"/>
</dbReference>
<evidence type="ECO:0000256" key="3">
    <source>
        <dbReference type="ARBA" id="ARBA00022630"/>
    </source>
</evidence>
<dbReference type="SUPFAM" id="SSF51905">
    <property type="entry name" value="FAD/NAD(P)-binding domain"/>
    <property type="match status" value="2"/>
</dbReference>
<comment type="subcellular location">
    <subcellularLocation>
        <location evidence="2">Membrane</location>
        <topology evidence="2">Peripheral membrane protein</topology>
    </subcellularLocation>
</comment>
<evidence type="ECO:0000313" key="17">
    <source>
        <dbReference type="Proteomes" id="UP000479043"/>
    </source>
</evidence>
<dbReference type="AlphaFoldDB" id="A0A6L8LQB3"/>
<gene>
    <name evidence="16" type="ORF">GR167_08635</name>
</gene>
<dbReference type="InterPro" id="IPR023753">
    <property type="entry name" value="FAD/NAD-binding_dom"/>
</dbReference>
<keyword evidence="8" id="KW-0472">Membrane</keyword>
<dbReference type="EC" id="1.8.5.4" evidence="12"/>
<name>A0A6L8LQB3_9RHOB</name>
<evidence type="ECO:0000256" key="2">
    <source>
        <dbReference type="ARBA" id="ARBA00004170"/>
    </source>
</evidence>
<sequence length="423" mass="46530">MAEIVILGAGIGGLPMAYDMKREIGKSDKITVISNQSYFQFTPSNPWAAVGWRTKKDITIELDPVLKKLGIDFIADGAAKLEPENNKVILESGREVSYDYLIIATGPELAFDEVEGLGPHGGFTHSVCAVDHAVTAYDAWEEFCRDPGPIVVGAVQGASCYGPAYEFAMIMDTELRKRKIRDKVPMTFVTAEPYVGHLGLGGVGDTKGILESEMRHRHIKWITNAKVDKVEDGKMFVTEMKTAEEAVGSHELDFKYSMMLPAFRGIPALRGIEGLVNPRGFVIVDEHQRNPTFKNIYSVGVCIAIPPLEATPVAVGVPKTGYMIESMVAATAGNIGLELEGKEPTLEGSWNAFCLADFGNKGVAFLAQPQNPPRNLNWASEGRWVHLAKIGFEKYFMHKIRKGKSEPFFEKAIMGMTKVTRLK</sequence>
<organism evidence="16 17">
    <name type="scientific">Thalassovita mangrovi</name>
    <dbReference type="NCBI Taxonomy" id="2692236"/>
    <lineage>
        <taxon>Bacteria</taxon>
        <taxon>Pseudomonadati</taxon>
        <taxon>Pseudomonadota</taxon>
        <taxon>Alphaproteobacteria</taxon>
        <taxon>Rhodobacterales</taxon>
        <taxon>Roseobacteraceae</taxon>
        <taxon>Thalassovita</taxon>
    </lineage>
</organism>
<keyword evidence="7" id="KW-0560">Oxidoreductase</keyword>
<evidence type="ECO:0000256" key="4">
    <source>
        <dbReference type="ARBA" id="ARBA00022719"/>
    </source>
</evidence>